<dbReference type="EMBL" id="JAENIG010000005">
    <property type="protein sequence ID" value="MBK1855145.1"/>
    <property type="molecule type" value="Genomic_DNA"/>
</dbReference>
<protein>
    <submittedName>
        <fullName evidence="2">GNAT family N-acetyltransferase</fullName>
    </submittedName>
</protein>
<dbReference type="InterPro" id="IPR000182">
    <property type="entry name" value="GNAT_dom"/>
</dbReference>
<comment type="caution">
    <text evidence="2">The sequence shown here is derived from an EMBL/GenBank/DDBJ whole genome shotgun (WGS) entry which is preliminary data.</text>
</comment>
<dbReference type="PROSITE" id="PS51186">
    <property type="entry name" value="GNAT"/>
    <property type="match status" value="1"/>
</dbReference>
<name>A0AAE2SEM3_9BACT</name>
<dbReference type="AlphaFoldDB" id="A0AAE2SEM3"/>
<reference evidence="2" key="1">
    <citation type="submission" date="2021-01" db="EMBL/GenBank/DDBJ databases">
        <title>Modified the classification status of verrucomicrobia.</title>
        <authorList>
            <person name="Feng X."/>
        </authorList>
    </citation>
    <scope>NUCLEOTIDE SEQUENCE</scope>
    <source>
        <strain evidence="2">5K15</strain>
    </source>
</reference>
<accession>A0AAE2SEM3</accession>
<sequence length="165" mass="18508">MPETIYYLEMLTPPPAPAGPLPEGFSVRAVDPPQPEVNRQFYIEVGGPWQWTDRLVWSESDWKSHVYKPVVKTFVGRVGTQDAGFFEFEQQDGGNVEIVYFGLLPDFIGKGLGGALLDSAIEAAWDLPGTKRVWLHTCSDDHQRALANYRSRGFTLFDPERSSSS</sequence>
<organism evidence="2 3">
    <name type="scientific">Oceaniferula flava</name>
    <dbReference type="NCBI Taxonomy" id="2800421"/>
    <lineage>
        <taxon>Bacteria</taxon>
        <taxon>Pseudomonadati</taxon>
        <taxon>Verrucomicrobiota</taxon>
        <taxon>Verrucomicrobiia</taxon>
        <taxon>Verrucomicrobiales</taxon>
        <taxon>Verrucomicrobiaceae</taxon>
        <taxon>Oceaniferula</taxon>
    </lineage>
</organism>
<dbReference type="InterPro" id="IPR016181">
    <property type="entry name" value="Acyl_CoA_acyltransferase"/>
</dbReference>
<feature type="domain" description="N-acetyltransferase" evidence="1">
    <location>
        <begin position="25"/>
        <end position="165"/>
    </location>
</feature>
<dbReference type="Gene3D" id="3.40.630.30">
    <property type="match status" value="1"/>
</dbReference>
<proteinExistence type="predicted"/>
<dbReference type="Proteomes" id="UP000634206">
    <property type="component" value="Unassembled WGS sequence"/>
</dbReference>
<dbReference type="CDD" id="cd04301">
    <property type="entry name" value="NAT_SF"/>
    <property type="match status" value="1"/>
</dbReference>
<dbReference type="GO" id="GO:0016747">
    <property type="term" value="F:acyltransferase activity, transferring groups other than amino-acyl groups"/>
    <property type="evidence" value="ECO:0007669"/>
    <property type="project" value="InterPro"/>
</dbReference>
<evidence type="ECO:0000259" key="1">
    <source>
        <dbReference type="PROSITE" id="PS51186"/>
    </source>
</evidence>
<dbReference type="RefSeq" id="WP_309489756.1">
    <property type="nucleotide sequence ID" value="NZ_JAENIG010000005.1"/>
</dbReference>
<evidence type="ECO:0000313" key="3">
    <source>
        <dbReference type="Proteomes" id="UP000634206"/>
    </source>
</evidence>
<evidence type="ECO:0000313" key="2">
    <source>
        <dbReference type="EMBL" id="MBK1855145.1"/>
    </source>
</evidence>
<dbReference type="SUPFAM" id="SSF55729">
    <property type="entry name" value="Acyl-CoA N-acyltransferases (Nat)"/>
    <property type="match status" value="1"/>
</dbReference>
<dbReference type="Pfam" id="PF00583">
    <property type="entry name" value="Acetyltransf_1"/>
    <property type="match status" value="1"/>
</dbReference>
<gene>
    <name evidence="2" type="ORF">JIN83_09260</name>
</gene>
<keyword evidence="3" id="KW-1185">Reference proteome</keyword>